<dbReference type="Proteomes" id="UP000324897">
    <property type="component" value="Chromosome 1"/>
</dbReference>
<dbReference type="OrthoDB" id="687537at2759"/>
<comment type="caution">
    <text evidence="2">The sequence shown here is derived from an EMBL/GenBank/DDBJ whole genome shotgun (WGS) entry which is preliminary data.</text>
</comment>
<sequence length="180" mass="20311">MYKVVRCFWRYCNDDMTEYNIGCEIFVLGSLAWKPVADPPYLVKAMTPACLPGAIYWSAGMNLSTQTMLRFNLHDEKFTVFPPPPCMELTDTCSNLTNLAGKLCYAHIGTQTMQLWMAEDDGVQWPKWYNTESGSLEQVVDLNKGVSYIHPPGTLNPYIPGGLDWLYSAVQYSETLVSIS</sequence>
<evidence type="ECO:0000313" key="2">
    <source>
        <dbReference type="EMBL" id="TVU30927.1"/>
    </source>
</evidence>
<dbReference type="NCBIfam" id="TIGR01640">
    <property type="entry name" value="F_box_assoc_1"/>
    <property type="match status" value="1"/>
</dbReference>
<feature type="non-terminal residue" evidence="2">
    <location>
        <position position="1"/>
    </location>
</feature>
<keyword evidence="3" id="KW-1185">Reference proteome</keyword>
<dbReference type="EMBL" id="RWGY01000011">
    <property type="protein sequence ID" value="TVU30927.1"/>
    <property type="molecule type" value="Genomic_DNA"/>
</dbReference>
<organism evidence="2 3">
    <name type="scientific">Eragrostis curvula</name>
    <name type="common">weeping love grass</name>
    <dbReference type="NCBI Taxonomy" id="38414"/>
    <lineage>
        <taxon>Eukaryota</taxon>
        <taxon>Viridiplantae</taxon>
        <taxon>Streptophyta</taxon>
        <taxon>Embryophyta</taxon>
        <taxon>Tracheophyta</taxon>
        <taxon>Spermatophyta</taxon>
        <taxon>Magnoliopsida</taxon>
        <taxon>Liliopsida</taxon>
        <taxon>Poales</taxon>
        <taxon>Poaceae</taxon>
        <taxon>PACMAD clade</taxon>
        <taxon>Chloridoideae</taxon>
        <taxon>Eragrostideae</taxon>
        <taxon>Eragrostidinae</taxon>
        <taxon>Eragrostis</taxon>
    </lineage>
</organism>
<dbReference type="AlphaFoldDB" id="A0A5J9V662"/>
<proteinExistence type="predicted"/>
<dbReference type="Pfam" id="PF08268">
    <property type="entry name" value="FBA_3"/>
    <property type="match status" value="1"/>
</dbReference>
<accession>A0A5J9V662</accession>
<feature type="domain" description="F-box associated beta-propeller type 3" evidence="1">
    <location>
        <begin position="2"/>
        <end position="127"/>
    </location>
</feature>
<gene>
    <name evidence="2" type="ORF">EJB05_22581</name>
</gene>
<name>A0A5J9V662_9POAL</name>
<dbReference type="InterPro" id="IPR013187">
    <property type="entry name" value="F-box-assoc_dom_typ3"/>
</dbReference>
<dbReference type="Gramene" id="TVU30927">
    <property type="protein sequence ID" value="TVU30927"/>
    <property type="gene ID" value="EJB05_22581"/>
</dbReference>
<reference evidence="2 3" key="1">
    <citation type="journal article" date="2019" name="Sci. Rep.">
        <title>A high-quality genome of Eragrostis curvula grass provides insights into Poaceae evolution and supports new strategies to enhance forage quality.</title>
        <authorList>
            <person name="Carballo J."/>
            <person name="Santos B.A.C.M."/>
            <person name="Zappacosta D."/>
            <person name="Garbus I."/>
            <person name="Selva J.P."/>
            <person name="Gallo C.A."/>
            <person name="Diaz A."/>
            <person name="Albertini E."/>
            <person name="Caccamo M."/>
            <person name="Echenique V."/>
        </authorList>
    </citation>
    <scope>NUCLEOTIDE SEQUENCE [LARGE SCALE GENOMIC DNA]</scope>
    <source>
        <strain evidence="3">cv. Victoria</strain>
        <tissue evidence="2">Leaf</tissue>
    </source>
</reference>
<feature type="non-terminal residue" evidence="2">
    <location>
        <position position="180"/>
    </location>
</feature>
<protein>
    <recommendedName>
        <fullName evidence="1">F-box associated beta-propeller type 3 domain-containing protein</fullName>
    </recommendedName>
</protein>
<evidence type="ECO:0000313" key="3">
    <source>
        <dbReference type="Proteomes" id="UP000324897"/>
    </source>
</evidence>
<dbReference type="InterPro" id="IPR017451">
    <property type="entry name" value="F-box-assoc_interact_dom"/>
</dbReference>
<evidence type="ECO:0000259" key="1">
    <source>
        <dbReference type="Pfam" id="PF08268"/>
    </source>
</evidence>